<dbReference type="OrthoDB" id="7584718at2"/>
<keyword evidence="2" id="KW-1185">Reference proteome</keyword>
<organism evidence="1 2">
    <name type="scientific">Sphingomonas gellani</name>
    <dbReference type="NCBI Taxonomy" id="1166340"/>
    <lineage>
        <taxon>Bacteria</taxon>
        <taxon>Pseudomonadati</taxon>
        <taxon>Pseudomonadota</taxon>
        <taxon>Alphaproteobacteria</taxon>
        <taxon>Sphingomonadales</taxon>
        <taxon>Sphingomonadaceae</taxon>
        <taxon>Sphingomonas</taxon>
    </lineage>
</organism>
<dbReference type="Proteomes" id="UP000199206">
    <property type="component" value="Unassembled WGS sequence"/>
</dbReference>
<dbReference type="STRING" id="1166340.SAMN05192583_2119"/>
<evidence type="ECO:0000313" key="2">
    <source>
        <dbReference type="Proteomes" id="UP000199206"/>
    </source>
</evidence>
<reference evidence="2" key="1">
    <citation type="submission" date="2016-10" db="EMBL/GenBank/DDBJ databases">
        <authorList>
            <person name="Varghese N."/>
            <person name="Submissions S."/>
        </authorList>
    </citation>
    <scope>NUCLEOTIDE SEQUENCE [LARGE SCALE GENOMIC DNA]</scope>
    <source>
        <strain evidence="2">S6-262</strain>
    </source>
</reference>
<gene>
    <name evidence="1" type="ORF">SAMN05192583_2119</name>
</gene>
<dbReference type="AlphaFoldDB" id="A0A1H8EBA0"/>
<protein>
    <submittedName>
        <fullName evidence="1">Uncharacterized protein</fullName>
    </submittedName>
</protein>
<proteinExistence type="predicted"/>
<accession>A0A1H8EBA0</accession>
<sequence length="64" mass="7369">MADCTDGRCRICTANDEDGLIEHMAERLWEGTRVLDLPAWAEAGEFWQEKYRDHAAIFIRASRA</sequence>
<dbReference type="RefSeq" id="WP_093665691.1">
    <property type="nucleotide sequence ID" value="NZ_FOCF01000005.1"/>
</dbReference>
<dbReference type="EMBL" id="FOCF01000005">
    <property type="protein sequence ID" value="SEN16841.1"/>
    <property type="molecule type" value="Genomic_DNA"/>
</dbReference>
<name>A0A1H8EBA0_9SPHN</name>
<evidence type="ECO:0000313" key="1">
    <source>
        <dbReference type="EMBL" id="SEN16841.1"/>
    </source>
</evidence>